<reference evidence="1 2" key="1">
    <citation type="submission" date="2017-12" db="EMBL/GenBank/DDBJ databases">
        <title>Complete genome sequence and characterization of bacteriophage phiP4-3 infecting Proteus pennea.</title>
        <authorList>
            <person name="He Y."/>
            <person name="Yang H."/>
        </authorList>
    </citation>
    <scope>NUCLEOTIDE SEQUENCE [LARGE SCALE GENOMIC DNA]</scope>
</reference>
<name>A0A2I6PFE7_9CAUD</name>
<evidence type="ECO:0000313" key="1">
    <source>
        <dbReference type="EMBL" id="AUM58456.1"/>
    </source>
</evidence>
<protein>
    <submittedName>
        <fullName evidence="1">Uncharacterized protein</fullName>
    </submittedName>
</protein>
<proteinExistence type="predicted"/>
<accession>A0A2I6PFE7</accession>
<evidence type="ECO:0000313" key="2">
    <source>
        <dbReference type="Proteomes" id="UP000240538"/>
    </source>
</evidence>
<dbReference type="Proteomes" id="UP000240538">
    <property type="component" value="Segment"/>
</dbReference>
<dbReference type="EMBL" id="MG696114">
    <property type="protein sequence ID" value="AUM58456.1"/>
    <property type="molecule type" value="Genomic_DNA"/>
</dbReference>
<sequence length="81" mass="9449">MFIDKLKDSKDSLVELESKQVFNDIAKRLMLKSKHGYDSLTWTLGEISYRVQEKVITKLQNEGLTVKRTQFDSNIIQITGW</sequence>
<gene>
    <name evidence="1" type="ORF">phiP43_098</name>
</gene>
<keyword evidence="2" id="KW-1185">Reference proteome</keyword>
<organism evidence="1 2">
    <name type="scientific">Proteus phage phiP4-3</name>
    <dbReference type="NCBI Taxonomy" id="2065203"/>
    <lineage>
        <taxon>Viruses</taxon>
        <taxon>Duplodnaviria</taxon>
        <taxon>Heunggongvirae</taxon>
        <taxon>Uroviricota</taxon>
        <taxon>Caudoviricetes</taxon>
        <taxon>Pantevenvirales</taxon>
        <taxon>Straboviridae</taxon>
        <taxon>Bragavirus</taxon>
        <taxon>Bragavirus p43</taxon>
    </lineage>
</organism>